<organism evidence="1 2">
    <name type="scientific">Pseudooceanicola nanhaiensis</name>
    <dbReference type="NCBI Taxonomy" id="375761"/>
    <lineage>
        <taxon>Bacteria</taxon>
        <taxon>Pseudomonadati</taxon>
        <taxon>Pseudomonadota</taxon>
        <taxon>Alphaproteobacteria</taxon>
        <taxon>Rhodobacterales</taxon>
        <taxon>Paracoccaceae</taxon>
        <taxon>Pseudooceanicola</taxon>
    </lineage>
</organism>
<sequence length="141" mass="15823">MESVIWGYVLTGPGRPSRETQLKVMGYVGADLGNGGTVWEDDLPARATRPQSQLHERNFLLGNLSAGDRVHFASLLCLGVSPQDVDWMLDQLKRKGATVIIHEGIREIDPADDRTGVLEEFEKARRAMHVRRSRAKKRESE</sequence>
<comment type="caution">
    <text evidence="1">The sequence shown here is derived from an EMBL/GenBank/DDBJ whole genome shotgun (WGS) entry which is preliminary data.</text>
</comment>
<proteinExistence type="predicted"/>
<name>A0A917SNL6_9RHOB</name>
<reference evidence="1" key="2">
    <citation type="submission" date="2020-09" db="EMBL/GenBank/DDBJ databases">
        <authorList>
            <person name="Sun Q."/>
            <person name="Zhou Y."/>
        </authorList>
    </citation>
    <scope>NUCLEOTIDE SEQUENCE</scope>
    <source>
        <strain evidence="1">CGMCC 1.6293</strain>
    </source>
</reference>
<accession>A0A917SNL6</accession>
<evidence type="ECO:0000313" key="2">
    <source>
        <dbReference type="Proteomes" id="UP000649829"/>
    </source>
</evidence>
<reference evidence="1" key="1">
    <citation type="journal article" date="2014" name="Int. J. Syst. Evol. Microbiol.">
        <title>Complete genome sequence of Corynebacterium casei LMG S-19264T (=DSM 44701T), isolated from a smear-ripened cheese.</title>
        <authorList>
            <consortium name="US DOE Joint Genome Institute (JGI-PGF)"/>
            <person name="Walter F."/>
            <person name="Albersmeier A."/>
            <person name="Kalinowski J."/>
            <person name="Ruckert C."/>
        </authorList>
    </citation>
    <scope>NUCLEOTIDE SEQUENCE</scope>
    <source>
        <strain evidence="1">CGMCC 1.6293</strain>
    </source>
</reference>
<protein>
    <submittedName>
        <fullName evidence="1">Uncharacterized protein</fullName>
    </submittedName>
</protein>
<gene>
    <name evidence="1" type="ORF">GCM10011534_11900</name>
</gene>
<keyword evidence="2" id="KW-1185">Reference proteome</keyword>
<evidence type="ECO:0000313" key="1">
    <source>
        <dbReference type="EMBL" id="GGL91348.1"/>
    </source>
</evidence>
<dbReference type="Proteomes" id="UP000649829">
    <property type="component" value="Unassembled WGS sequence"/>
</dbReference>
<dbReference type="EMBL" id="BMLF01000001">
    <property type="protein sequence ID" value="GGL91348.1"/>
    <property type="molecule type" value="Genomic_DNA"/>
</dbReference>
<dbReference type="AlphaFoldDB" id="A0A917SNL6"/>
<dbReference type="RefSeq" id="WP_028286063.1">
    <property type="nucleotide sequence ID" value="NZ_BMLF01000001.1"/>
</dbReference>